<evidence type="ECO:0000313" key="3">
    <source>
        <dbReference type="EMBL" id="KAK0645863.1"/>
    </source>
</evidence>
<feature type="compositionally biased region" description="Polar residues" evidence="1">
    <location>
        <begin position="122"/>
        <end position="136"/>
    </location>
</feature>
<comment type="caution">
    <text evidence="3">The sequence shown here is derived from an EMBL/GenBank/DDBJ whole genome shotgun (WGS) entry which is preliminary data.</text>
</comment>
<evidence type="ECO:0000256" key="2">
    <source>
        <dbReference type="SAM" id="SignalP"/>
    </source>
</evidence>
<name>A0AA40CQG7_9PEZI</name>
<feature type="chain" id="PRO_5041200339" evidence="2">
    <location>
        <begin position="36"/>
        <end position="234"/>
    </location>
</feature>
<evidence type="ECO:0000313" key="4">
    <source>
        <dbReference type="Proteomes" id="UP001174936"/>
    </source>
</evidence>
<keyword evidence="2" id="KW-0732">Signal</keyword>
<sequence length="234" mass="25478">MRNGEAARRRHPRTPFPQRLLLPLLLSLLAATHTAIPSTVVSHRSGRGWGQSRGSQRRTASSFPQPLCPSSASVHGAGILLLGCRDAGISTAGILESAKNAEGQPRPMCECVVLVTPTADQSQQISEQDATPANSQRTDRGQLVGWNRDTPSLRQESQQSCTAFHCNFRECGPSYLASPPERGVVRSHRSVSVVDAVRYAQTAVARRTRLMRAPSPFAPPSFPGLWSWNSLWTC</sequence>
<feature type="region of interest" description="Disordered" evidence="1">
    <location>
        <begin position="122"/>
        <end position="144"/>
    </location>
</feature>
<proteinExistence type="predicted"/>
<keyword evidence="4" id="KW-1185">Reference proteome</keyword>
<dbReference type="Proteomes" id="UP001174936">
    <property type="component" value="Unassembled WGS sequence"/>
</dbReference>
<accession>A0AA40CQG7</accession>
<feature type="signal peptide" evidence="2">
    <location>
        <begin position="1"/>
        <end position="35"/>
    </location>
</feature>
<protein>
    <submittedName>
        <fullName evidence="3">Uncharacterized protein</fullName>
    </submittedName>
</protein>
<gene>
    <name evidence="3" type="ORF">B0T16DRAFT_148173</name>
</gene>
<reference evidence="3" key="1">
    <citation type="submission" date="2023-06" db="EMBL/GenBank/DDBJ databases">
        <title>Genome-scale phylogeny and comparative genomics of the fungal order Sordariales.</title>
        <authorList>
            <consortium name="Lawrence Berkeley National Laboratory"/>
            <person name="Hensen N."/>
            <person name="Bonometti L."/>
            <person name="Westerberg I."/>
            <person name="Brannstrom I.O."/>
            <person name="Guillou S."/>
            <person name="Cros-Aarteil S."/>
            <person name="Calhoun S."/>
            <person name="Haridas S."/>
            <person name="Kuo A."/>
            <person name="Mondo S."/>
            <person name="Pangilinan J."/>
            <person name="Riley R."/>
            <person name="Labutti K."/>
            <person name="Andreopoulos B."/>
            <person name="Lipzen A."/>
            <person name="Chen C."/>
            <person name="Yanf M."/>
            <person name="Daum C."/>
            <person name="Ng V."/>
            <person name="Clum A."/>
            <person name="Steindorff A."/>
            <person name="Ohm R."/>
            <person name="Martin F."/>
            <person name="Silar P."/>
            <person name="Natvig D."/>
            <person name="Lalanne C."/>
            <person name="Gautier V."/>
            <person name="Ament-Velasquez S.L."/>
            <person name="Kruys A."/>
            <person name="Hutchinson M.I."/>
            <person name="Powell A.J."/>
            <person name="Barry K."/>
            <person name="Miller A.N."/>
            <person name="Grigoriev I.V."/>
            <person name="Debuchy R."/>
            <person name="Gladieux P."/>
            <person name="Thoren M.H."/>
            <person name="Johannesson H."/>
        </authorList>
    </citation>
    <scope>NUCLEOTIDE SEQUENCE</scope>
    <source>
        <strain evidence="3">SMH2532-1</strain>
    </source>
</reference>
<feature type="region of interest" description="Disordered" evidence="1">
    <location>
        <begin position="40"/>
        <end position="68"/>
    </location>
</feature>
<organism evidence="3 4">
    <name type="scientific">Cercophora newfieldiana</name>
    <dbReference type="NCBI Taxonomy" id="92897"/>
    <lineage>
        <taxon>Eukaryota</taxon>
        <taxon>Fungi</taxon>
        <taxon>Dikarya</taxon>
        <taxon>Ascomycota</taxon>
        <taxon>Pezizomycotina</taxon>
        <taxon>Sordariomycetes</taxon>
        <taxon>Sordariomycetidae</taxon>
        <taxon>Sordariales</taxon>
        <taxon>Lasiosphaeriaceae</taxon>
        <taxon>Cercophora</taxon>
    </lineage>
</organism>
<feature type="compositionally biased region" description="Polar residues" evidence="1">
    <location>
        <begin position="59"/>
        <end position="68"/>
    </location>
</feature>
<dbReference type="EMBL" id="JAULSV010000004">
    <property type="protein sequence ID" value="KAK0645863.1"/>
    <property type="molecule type" value="Genomic_DNA"/>
</dbReference>
<dbReference type="AlphaFoldDB" id="A0AA40CQG7"/>
<evidence type="ECO:0000256" key="1">
    <source>
        <dbReference type="SAM" id="MobiDB-lite"/>
    </source>
</evidence>